<keyword evidence="1" id="KW-0472">Membrane</keyword>
<protein>
    <submittedName>
        <fullName evidence="4">ABC transporter permease</fullName>
    </submittedName>
</protein>
<reference evidence="2 3" key="2">
    <citation type="submission" date="2018-11" db="EMBL/GenBank/DDBJ databases">
        <authorList>
            <consortium name="Pathogen Informatics"/>
        </authorList>
    </citation>
    <scope>NUCLEOTIDE SEQUENCE [LARGE SCALE GENOMIC DNA]</scope>
</reference>
<organism evidence="4">
    <name type="scientific">Onchocerca flexuosa</name>
    <dbReference type="NCBI Taxonomy" id="387005"/>
    <lineage>
        <taxon>Eukaryota</taxon>
        <taxon>Metazoa</taxon>
        <taxon>Ecdysozoa</taxon>
        <taxon>Nematoda</taxon>
        <taxon>Chromadorea</taxon>
        <taxon>Rhabditida</taxon>
        <taxon>Spirurina</taxon>
        <taxon>Spiruromorpha</taxon>
        <taxon>Filarioidea</taxon>
        <taxon>Onchocercidae</taxon>
        <taxon>Onchocerca</taxon>
    </lineage>
</organism>
<name>A0A183I375_9BILA</name>
<dbReference type="Proteomes" id="UP000267606">
    <property type="component" value="Unassembled WGS sequence"/>
</dbReference>
<evidence type="ECO:0000313" key="2">
    <source>
        <dbReference type="EMBL" id="VDP15835.1"/>
    </source>
</evidence>
<dbReference type="EMBL" id="UZAJ01040653">
    <property type="protein sequence ID" value="VDP15835.1"/>
    <property type="molecule type" value="Genomic_DNA"/>
</dbReference>
<gene>
    <name evidence="2" type="ORF">OFLC_LOCUS14187</name>
</gene>
<evidence type="ECO:0000256" key="1">
    <source>
        <dbReference type="SAM" id="Phobius"/>
    </source>
</evidence>
<dbReference type="AlphaFoldDB" id="A0A183I375"/>
<reference evidence="4" key="1">
    <citation type="submission" date="2016-06" db="UniProtKB">
        <authorList>
            <consortium name="WormBaseParasite"/>
        </authorList>
    </citation>
    <scope>IDENTIFICATION</scope>
</reference>
<keyword evidence="1" id="KW-0812">Transmembrane</keyword>
<sequence>MFGAFNLKHVIREWGLALGIVFLFINGTMFHELK</sequence>
<accession>A0A183I375</accession>
<dbReference type="WBParaSite" id="OFLC_0001419501-mRNA-1">
    <property type="protein sequence ID" value="OFLC_0001419501-mRNA-1"/>
    <property type="gene ID" value="OFLC_0001419501"/>
</dbReference>
<evidence type="ECO:0000313" key="3">
    <source>
        <dbReference type="Proteomes" id="UP000267606"/>
    </source>
</evidence>
<keyword evidence="3" id="KW-1185">Reference proteome</keyword>
<feature type="transmembrane region" description="Helical" evidence="1">
    <location>
        <begin position="14"/>
        <end position="33"/>
    </location>
</feature>
<proteinExistence type="predicted"/>
<evidence type="ECO:0000313" key="4">
    <source>
        <dbReference type="WBParaSite" id="OFLC_0001419501-mRNA-1"/>
    </source>
</evidence>
<keyword evidence="1" id="KW-1133">Transmembrane helix</keyword>